<reference evidence="2 3" key="1">
    <citation type="submission" date="2019-03" db="EMBL/GenBank/DDBJ databases">
        <title>Genomic Encyclopedia of Archaeal and Bacterial Type Strains, Phase II (KMG-II): from individual species to whole genera.</title>
        <authorList>
            <person name="Goeker M."/>
        </authorList>
    </citation>
    <scope>NUCLEOTIDE SEQUENCE [LARGE SCALE GENOMIC DNA]</scope>
    <source>
        <strain evidence="2 3">DSM 19035</strain>
    </source>
</reference>
<name>A0A4V3D1L4_9SPHI</name>
<sequence length="176" mass="19572">MELYLKYKRYKYIIMKSLISLGLILLLSVTTLSVVNAQKVTTPSLQSYLLVKDALVNSDAKLAAERSAELGKSIQTFKTVSLTADGKKVFDALKEKLVADAGLIAKSDNISDQRSRFETLSANMILLAKAAKLSDQEIYLQYCPMKKASWLSSEKDIKNPYYGKQMLTCGSVKETL</sequence>
<gene>
    <name evidence="2" type="ORF">ATK78_0776</name>
</gene>
<protein>
    <submittedName>
        <fullName evidence="2">Uncharacterized protein DUF3347</fullName>
    </submittedName>
</protein>
<dbReference type="AlphaFoldDB" id="A0A4V3D1L4"/>
<accession>A0A4V3D1L4</accession>
<organism evidence="2 3">
    <name type="scientific">Pedobacter metabolipauper</name>
    <dbReference type="NCBI Taxonomy" id="425513"/>
    <lineage>
        <taxon>Bacteria</taxon>
        <taxon>Pseudomonadati</taxon>
        <taxon>Bacteroidota</taxon>
        <taxon>Sphingobacteriia</taxon>
        <taxon>Sphingobacteriales</taxon>
        <taxon>Sphingobacteriaceae</taxon>
        <taxon>Pedobacter</taxon>
    </lineage>
</organism>
<evidence type="ECO:0000259" key="1">
    <source>
        <dbReference type="Pfam" id="PF11827"/>
    </source>
</evidence>
<comment type="caution">
    <text evidence="2">The sequence shown here is derived from an EMBL/GenBank/DDBJ whole genome shotgun (WGS) entry which is preliminary data.</text>
</comment>
<keyword evidence="3" id="KW-1185">Reference proteome</keyword>
<dbReference type="OrthoDB" id="5513217at2"/>
<evidence type="ECO:0000313" key="3">
    <source>
        <dbReference type="Proteomes" id="UP000295620"/>
    </source>
</evidence>
<feature type="domain" description="DUF3347" evidence="1">
    <location>
        <begin position="45"/>
        <end position="135"/>
    </location>
</feature>
<dbReference type="Pfam" id="PF11827">
    <property type="entry name" value="DUF3347"/>
    <property type="match status" value="1"/>
</dbReference>
<evidence type="ECO:0000313" key="2">
    <source>
        <dbReference type="EMBL" id="TDQ11653.1"/>
    </source>
</evidence>
<dbReference type="InterPro" id="IPR021782">
    <property type="entry name" value="DUF3347"/>
</dbReference>
<dbReference type="EMBL" id="SNYC01000003">
    <property type="protein sequence ID" value="TDQ11653.1"/>
    <property type="molecule type" value="Genomic_DNA"/>
</dbReference>
<dbReference type="Proteomes" id="UP000295620">
    <property type="component" value="Unassembled WGS sequence"/>
</dbReference>
<proteinExistence type="predicted"/>